<keyword evidence="4" id="KW-1185">Reference proteome</keyword>
<comment type="similarity">
    <text evidence="1">Belongs to the LOB domain-containing protein family.</text>
</comment>
<protein>
    <recommendedName>
        <fullName evidence="2">LOB domain-containing protein</fullName>
    </recommendedName>
</protein>
<dbReference type="InterPro" id="IPR004883">
    <property type="entry name" value="LOB"/>
</dbReference>
<sequence length="268" mass="29092">MSCNGCRVLRKGCSEDCTIRPCLQWIKSADSQANATMFLAKFYGRAGLINLINAGPAHLRPAIFRSLLYEACGRIINPIYGSVGLLWSGNWAQCQSAVDSVLKGTSEFMQAPSSASSDIAVAMTAAPQLVIPAPSSLKDSCDIRHIKKSSSSMNSSGDLLYLDRHPSRQSKRAKHGEEPGDGSMGGLWIYPAPIYEEKRRRENISTEDESNYSDETIEESLVLGKAGKGARTTEQIWKFDAPTVDMAVAEENHEITVGLDLTLGVGCD</sequence>
<accession>A0AAN7PT49</accession>
<dbReference type="GO" id="GO:0010468">
    <property type="term" value="P:regulation of gene expression"/>
    <property type="evidence" value="ECO:0007669"/>
    <property type="project" value="TreeGrafter"/>
</dbReference>
<feature type="domain" description="LOB" evidence="2">
    <location>
        <begin position="1"/>
        <end position="107"/>
    </location>
</feature>
<dbReference type="Proteomes" id="UP001345219">
    <property type="component" value="Chromosome 2"/>
</dbReference>
<evidence type="ECO:0000313" key="3">
    <source>
        <dbReference type="EMBL" id="KAK4753812.1"/>
    </source>
</evidence>
<dbReference type="AlphaFoldDB" id="A0AAN7PT49"/>
<evidence type="ECO:0000313" key="4">
    <source>
        <dbReference type="Proteomes" id="UP001345219"/>
    </source>
</evidence>
<dbReference type="PANTHER" id="PTHR31304">
    <property type="entry name" value="LOB DOMAIN-CONTAINING PROTEIN 38"/>
    <property type="match status" value="1"/>
</dbReference>
<reference evidence="3 4" key="1">
    <citation type="journal article" date="2023" name="Hortic Res">
        <title>Pangenome of water caltrop reveals structural variations and asymmetric subgenome divergence after allopolyploidization.</title>
        <authorList>
            <person name="Zhang X."/>
            <person name="Chen Y."/>
            <person name="Wang L."/>
            <person name="Yuan Y."/>
            <person name="Fang M."/>
            <person name="Shi L."/>
            <person name="Lu R."/>
            <person name="Comes H.P."/>
            <person name="Ma Y."/>
            <person name="Chen Y."/>
            <person name="Huang G."/>
            <person name="Zhou Y."/>
            <person name="Zheng Z."/>
            <person name="Qiu Y."/>
        </authorList>
    </citation>
    <scope>NUCLEOTIDE SEQUENCE [LARGE SCALE GENOMIC DNA]</scope>
    <source>
        <tissue evidence="3">Roots</tissue>
    </source>
</reference>
<comment type="caution">
    <text evidence="3">The sequence shown here is derived from an EMBL/GenBank/DDBJ whole genome shotgun (WGS) entry which is preliminary data.</text>
</comment>
<proteinExistence type="inferred from homology"/>
<dbReference type="PROSITE" id="PS50891">
    <property type="entry name" value="LOB"/>
    <property type="match status" value="1"/>
</dbReference>
<evidence type="ECO:0000259" key="2">
    <source>
        <dbReference type="PROSITE" id="PS50891"/>
    </source>
</evidence>
<dbReference type="PANTHER" id="PTHR31304:SF64">
    <property type="entry name" value="LOB DOMAIN-CONTAINING PROTEIN 42"/>
    <property type="match status" value="1"/>
</dbReference>
<dbReference type="EMBL" id="JAXIOK010000015">
    <property type="protein sequence ID" value="KAK4753812.1"/>
    <property type="molecule type" value="Genomic_DNA"/>
</dbReference>
<organism evidence="3 4">
    <name type="scientific">Trapa incisa</name>
    <dbReference type="NCBI Taxonomy" id="236973"/>
    <lineage>
        <taxon>Eukaryota</taxon>
        <taxon>Viridiplantae</taxon>
        <taxon>Streptophyta</taxon>
        <taxon>Embryophyta</taxon>
        <taxon>Tracheophyta</taxon>
        <taxon>Spermatophyta</taxon>
        <taxon>Magnoliopsida</taxon>
        <taxon>eudicotyledons</taxon>
        <taxon>Gunneridae</taxon>
        <taxon>Pentapetalae</taxon>
        <taxon>rosids</taxon>
        <taxon>malvids</taxon>
        <taxon>Myrtales</taxon>
        <taxon>Lythraceae</taxon>
        <taxon>Trapa</taxon>
    </lineage>
</organism>
<evidence type="ECO:0000256" key="1">
    <source>
        <dbReference type="ARBA" id="ARBA00005474"/>
    </source>
</evidence>
<dbReference type="Pfam" id="PF03195">
    <property type="entry name" value="LOB"/>
    <property type="match status" value="1"/>
</dbReference>
<name>A0AAN7PT49_9MYRT</name>
<gene>
    <name evidence="3" type="ORF">SAY87_001916</name>
</gene>